<reference evidence="2 3" key="1">
    <citation type="submission" date="2018-01" db="EMBL/GenBank/DDBJ databases">
        <title>Species boundaries and ecological features among Paraburkholderia terrae DSMZ17804T, P. hospita DSMZ17164T and P. caribensis DSMZ13236T.</title>
        <authorList>
            <person name="Pratama A.A."/>
        </authorList>
    </citation>
    <scope>NUCLEOTIDE SEQUENCE [LARGE SCALE GENOMIC DNA]</scope>
    <source>
        <strain evidence="2 3">DSM 17804</strain>
    </source>
</reference>
<protein>
    <submittedName>
        <fullName evidence="2">DUF1906 domain-containing protein</fullName>
    </submittedName>
</protein>
<dbReference type="AlphaFoldDB" id="A0A2I8F084"/>
<dbReference type="Gene3D" id="3.20.20.80">
    <property type="entry name" value="Glycosidases"/>
    <property type="match status" value="1"/>
</dbReference>
<dbReference type="Proteomes" id="UP000243502">
    <property type="component" value="Chromosome 3"/>
</dbReference>
<organism evidence="2 3">
    <name type="scientific">Paraburkholderia terrae</name>
    <dbReference type="NCBI Taxonomy" id="311230"/>
    <lineage>
        <taxon>Bacteria</taxon>
        <taxon>Pseudomonadati</taxon>
        <taxon>Pseudomonadota</taxon>
        <taxon>Betaproteobacteria</taxon>
        <taxon>Burkholderiales</taxon>
        <taxon>Burkholderiaceae</taxon>
        <taxon>Paraburkholderia</taxon>
    </lineage>
</organism>
<evidence type="ECO:0000313" key="3">
    <source>
        <dbReference type="Proteomes" id="UP000243502"/>
    </source>
</evidence>
<dbReference type="Pfam" id="PF08924">
    <property type="entry name" value="Rv2525c_GlyHyd-like"/>
    <property type="match status" value="1"/>
</dbReference>
<accession>A0A2I8F084</accession>
<sequence length="462" mass="48521">MASIIDVSSTCGNRASALAAAGVKTIIRYYSRDTTRPSKRVTRVEANQFCASGLRLGIVHEGRRGNQATNFDRSCGVADALYSRQYGANEIGQPGGTAIYFGIDFDASLDEIRTRIIPYFQGIADAFAAQSDLPRYLVGVYGSGRTCDAILHAGLASFAWLAQSTGWAGHQSFLDSRRWALNQGMPIKDGIAGVACDPNTASNDGGIGDFVLPSEQPAPKPISAPVAPSAAPMQMFVNARGGLHLRTGPGVEFNVSRLLAFGTPVHPLKSVGSWTSIDLQGDGAADGFVSNAYLTDKAPNPPSVSAAAPLTTASPAHPIADAMHVPELIRQGSSADGLKEARETAAASLPGYPTNGCAAHLSALLQQSGIDVPMTWGAGKLAHILSDRGWSKIAVGDQIPGDVGVCFDNTSPPGSDHVYLVITTSGPDKMTIADNQRDVDAPHERFASGQGKTPTEYFLRAR</sequence>
<name>A0A2I8F084_9BURK</name>
<dbReference type="InterPro" id="IPR017853">
    <property type="entry name" value="GH"/>
</dbReference>
<dbReference type="KEGG" id="pter:C2L65_35310"/>
<dbReference type="SUPFAM" id="SSF51445">
    <property type="entry name" value="(Trans)glycosidases"/>
    <property type="match status" value="1"/>
</dbReference>
<evidence type="ECO:0000259" key="1">
    <source>
        <dbReference type="Pfam" id="PF08924"/>
    </source>
</evidence>
<dbReference type="Gene3D" id="2.30.30.40">
    <property type="entry name" value="SH3 Domains"/>
    <property type="match status" value="1"/>
</dbReference>
<evidence type="ECO:0000313" key="2">
    <source>
        <dbReference type="EMBL" id="AUT64891.1"/>
    </source>
</evidence>
<dbReference type="OrthoDB" id="9798982at2"/>
<gene>
    <name evidence="2" type="ORF">C2L65_35310</name>
</gene>
<dbReference type="RefSeq" id="WP_081921097.1">
    <property type="nucleotide sequence ID" value="NZ_CP026113.1"/>
</dbReference>
<proteinExistence type="predicted"/>
<feature type="domain" description="Rv2525c-like glycoside hydrolase-like" evidence="1">
    <location>
        <begin position="17"/>
        <end position="171"/>
    </location>
</feature>
<dbReference type="InterPro" id="IPR015020">
    <property type="entry name" value="Rv2525c-like_Glyco_Hydro-like"/>
</dbReference>
<dbReference type="EMBL" id="CP026113">
    <property type="protein sequence ID" value="AUT64891.1"/>
    <property type="molecule type" value="Genomic_DNA"/>
</dbReference>